<organism evidence="2 3">
    <name type="scientific">Apodospora peruviana</name>
    <dbReference type="NCBI Taxonomy" id="516989"/>
    <lineage>
        <taxon>Eukaryota</taxon>
        <taxon>Fungi</taxon>
        <taxon>Dikarya</taxon>
        <taxon>Ascomycota</taxon>
        <taxon>Pezizomycotina</taxon>
        <taxon>Sordariomycetes</taxon>
        <taxon>Sordariomycetidae</taxon>
        <taxon>Sordariales</taxon>
        <taxon>Lasiosphaeriaceae</taxon>
        <taxon>Apodospora</taxon>
    </lineage>
</organism>
<evidence type="ECO:0000259" key="1">
    <source>
        <dbReference type="Pfam" id="PF07883"/>
    </source>
</evidence>
<dbReference type="InterPro" id="IPR047142">
    <property type="entry name" value="OryJ/VirC-like"/>
</dbReference>
<comment type="caution">
    <text evidence="2">The sequence shown here is derived from an EMBL/GenBank/DDBJ whole genome shotgun (WGS) entry which is preliminary data.</text>
</comment>
<dbReference type="PANTHER" id="PTHR36156:SF3">
    <property type="entry name" value="CUPIN 2 CONSERVED BARREL DOMAIN-CONTAINING PROTEIN"/>
    <property type="match status" value="1"/>
</dbReference>
<reference evidence="2" key="1">
    <citation type="journal article" date="2023" name="Mol. Phylogenet. Evol.">
        <title>Genome-scale phylogeny and comparative genomics of the fungal order Sordariales.</title>
        <authorList>
            <person name="Hensen N."/>
            <person name="Bonometti L."/>
            <person name="Westerberg I."/>
            <person name="Brannstrom I.O."/>
            <person name="Guillou S."/>
            <person name="Cros-Aarteil S."/>
            <person name="Calhoun S."/>
            <person name="Haridas S."/>
            <person name="Kuo A."/>
            <person name="Mondo S."/>
            <person name="Pangilinan J."/>
            <person name="Riley R."/>
            <person name="LaButti K."/>
            <person name="Andreopoulos B."/>
            <person name="Lipzen A."/>
            <person name="Chen C."/>
            <person name="Yan M."/>
            <person name="Daum C."/>
            <person name="Ng V."/>
            <person name="Clum A."/>
            <person name="Steindorff A."/>
            <person name="Ohm R.A."/>
            <person name="Martin F."/>
            <person name="Silar P."/>
            <person name="Natvig D.O."/>
            <person name="Lalanne C."/>
            <person name="Gautier V."/>
            <person name="Ament-Velasquez S.L."/>
            <person name="Kruys A."/>
            <person name="Hutchinson M.I."/>
            <person name="Powell A.J."/>
            <person name="Barry K."/>
            <person name="Miller A.N."/>
            <person name="Grigoriev I.V."/>
            <person name="Debuchy R."/>
            <person name="Gladieux P."/>
            <person name="Hiltunen Thoren M."/>
            <person name="Johannesson H."/>
        </authorList>
    </citation>
    <scope>NUCLEOTIDE SEQUENCE</scope>
    <source>
        <strain evidence="2">CBS 118394</strain>
    </source>
</reference>
<dbReference type="InterPro" id="IPR014710">
    <property type="entry name" value="RmlC-like_jellyroll"/>
</dbReference>
<dbReference type="CDD" id="cd02231">
    <property type="entry name" value="cupin_BLL6423-like"/>
    <property type="match status" value="1"/>
</dbReference>
<proteinExistence type="predicted"/>
<dbReference type="AlphaFoldDB" id="A0AAE0IQZ3"/>
<protein>
    <recommendedName>
        <fullName evidence="1">Cupin type-2 domain-containing protein</fullName>
    </recommendedName>
</protein>
<accession>A0AAE0IQZ3</accession>
<feature type="domain" description="Cupin type-2" evidence="1">
    <location>
        <begin position="93"/>
        <end position="161"/>
    </location>
</feature>
<keyword evidence="3" id="KW-1185">Reference proteome</keyword>
<sequence length="187" mass="20519">MTPPSPSPVPTVIKRYITTHDQETGKAIFSKVVPPEIQPNTQIPGLYLYNAYSTSTFPTDLSNDGDIPSYLFNNPDMSALGSMIGNAYQVVEIWPAARPSRPPVMHRTVSIDIGVILEGSVELLLDSGETRTLGKGDVVVQRGTMHAWRNVSETEVARIFFVASPIKPVVVKNGKEELGFEHPVMSR</sequence>
<dbReference type="InterPro" id="IPR013096">
    <property type="entry name" value="Cupin_2"/>
</dbReference>
<evidence type="ECO:0000313" key="2">
    <source>
        <dbReference type="EMBL" id="KAK3329696.1"/>
    </source>
</evidence>
<evidence type="ECO:0000313" key="3">
    <source>
        <dbReference type="Proteomes" id="UP001283341"/>
    </source>
</evidence>
<dbReference type="Proteomes" id="UP001283341">
    <property type="component" value="Unassembled WGS sequence"/>
</dbReference>
<dbReference type="Gene3D" id="2.60.120.10">
    <property type="entry name" value="Jelly Rolls"/>
    <property type="match status" value="1"/>
</dbReference>
<dbReference type="SUPFAM" id="SSF51182">
    <property type="entry name" value="RmlC-like cupins"/>
    <property type="match status" value="1"/>
</dbReference>
<name>A0AAE0IQZ3_9PEZI</name>
<dbReference type="Pfam" id="PF07883">
    <property type="entry name" value="Cupin_2"/>
    <property type="match status" value="1"/>
</dbReference>
<dbReference type="PANTHER" id="PTHR36156">
    <property type="entry name" value="SLR2101 PROTEIN"/>
    <property type="match status" value="1"/>
</dbReference>
<dbReference type="InterPro" id="IPR011051">
    <property type="entry name" value="RmlC_Cupin_sf"/>
</dbReference>
<gene>
    <name evidence="2" type="ORF">B0H66DRAFT_634838</name>
</gene>
<reference evidence="2" key="2">
    <citation type="submission" date="2023-06" db="EMBL/GenBank/DDBJ databases">
        <authorList>
            <consortium name="Lawrence Berkeley National Laboratory"/>
            <person name="Haridas S."/>
            <person name="Hensen N."/>
            <person name="Bonometti L."/>
            <person name="Westerberg I."/>
            <person name="Brannstrom I.O."/>
            <person name="Guillou S."/>
            <person name="Cros-Aarteil S."/>
            <person name="Calhoun S."/>
            <person name="Kuo A."/>
            <person name="Mondo S."/>
            <person name="Pangilinan J."/>
            <person name="Riley R."/>
            <person name="Labutti K."/>
            <person name="Andreopoulos B."/>
            <person name="Lipzen A."/>
            <person name="Chen C."/>
            <person name="Yanf M."/>
            <person name="Daum C."/>
            <person name="Ng V."/>
            <person name="Clum A."/>
            <person name="Steindorff A."/>
            <person name="Ohm R."/>
            <person name="Martin F."/>
            <person name="Silar P."/>
            <person name="Natvig D."/>
            <person name="Lalanne C."/>
            <person name="Gautier V."/>
            <person name="Ament-Velasquez S.L."/>
            <person name="Kruys A."/>
            <person name="Hutchinson M.I."/>
            <person name="Powell A.J."/>
            <person name="Barry K."/>
            <person name="Miller A.N."/>
            <person name="Grigoriev I.V."/>
            <person name="Debuchy R."/>
            <person name="Gladieux P."/>
            <person name="Thoren M.H."/>
            <person name="Johannesson H."/>
        </authorList>
    </citation>
    <scope>NUCLEOTIDE SEQUENCE</scope>
    <source>
        <strain evidence="2">CBS 118394</strain>
    </source>
</reference>
<dbReference type="EMBL" id="JAUEDM010000001">
    <property type="protein sequence ID" value="KAK3329696.1"/>
    <property type="molecule type" value="Genomic_DNA"/>
</dbReference>